<gene>
    <name evidence="1" type="primary">Dere\GG26873</name>
    <name evidence="1" type="synonym">GG26873</name>
    <name evidence="1" type="ORF">Dere_GG26873</name>
</gene>
<evidence type="ECO:0000313" key="2">
    <source>
        <dbReference type="Proteomes" id="UP000008711"/>
    </source>
</evidence>
<proteinExistence type="predicted"/>
<protein>
    <submittedName>
        <fullName evidence="1">Uncharacterized protein</fullName>
    </submittedName>
</protein>
<reference evidence="1 2" key="2">
    <citation type="journal article" date="2008" name="Bioinformatics">
        <title>Assembly reconciliation.</title>
        <authorList>
            <person name="Zimin A.V."/>
            <person name="Smith D.R."/>
            <person name="Sutton G."/>
            <person name="Yorke J.A."/>
        </authorList>
    </citation>
    <scope>NUCLEOTIDE SEQUENCE [LARGE SCALE GENOMIC DNA]</scope>
    <source>
        <strain evidence="1 2">TSC#14021-0224.01</strain>
    </source>
</reference>
<keyword evidence="2" id="KW-1185">Reference proteome</keyword>
<accession>A0A0Q5U3Q8</accession>
<dbReference type="Proteomes" id="UP000008711">
    <property type="component" value="Unassembled WGS sequence"/>
</dbReference>
<name>A0A0Q5U3Q8_DROER</name>
<reference evidence="1 2" key="1">
    <citation type="journal article" date="2007" name="Nature">
        <title>Evolution of genes and genomes on the Drosophila phylogeny.</title>
        <authorList>
            <consortium name="Drosophila 12 Genomes Consortium"/>
            <person name="Clark A.G."/>
            <person name="Eisen M.B."/>
            <person name="Smith D.R."/>
            <person name="Bergman C.M."/>
            <person name="Oliver B."/>
            <person name="Markow T.A."/>
            <person name="Kaufman T.C."/>
            <person name="Kellis M."/>
            <person name="Gelbart W."/>
            <person name="Iyer V.N."/>
            <person name="Pollard D.A."/>
            <person name="Sackton T.B."/>
            <person name="Larracuente A.M."/>
            <person name="Singh N.D."/>
            <person name="Abad J.P."/>
            <person name="Abt D.N."/>
            <person name="Adryan B."/>
            <person name="Aguade M."/>
            <person name="Akashi H."/>
            <person name="Anderson W.W."/>
            <person name="Aquadro C.F."/>
            <person name="Ardell D.H."/>
            <person name="Arguello R."/>
            <person name="Artieri C.G."/>
            <person name="Barbash D.A."/>
            <person name="Barker D."/>
            <person name="Barsanti P."/>
            <person name="Batterham P."/>
            <person name="Batzoglou S."/>
            <person name="Begun D."/>
            <person name="Bhutkar A."/>
            <person name="Blanco E."/>
            <person name="Bosak S.A."/>
            <person name="Bradley R.K."/>
            <person name="Brand A.D."/>
            <person name="Brent M.R."/>
            <person name="Brooks A.N."/>
            <person name="Brown R.H."/>
            <person name="Butlin R.K."/>
            <person name="Caggese C."/>
            <person name="Calvi B.R."/>
            <person name="Bernardo de Carvalho A."/>
            <person name="Caspi A."/>
            <person name="Castrezana S."/>
            <person name="Celniker S.E."/>
            <person name="Chang J.L."/>
            <person name="Chapple C."/>
            <person name="Chatterji S."/>
            <person name="Chinwalla A."/>
            <person name="Civetta A."/>
            <person name="Clifton S.W."/>
            <person name="Comeron J.M."/>
            <person name="Costello J.C."/>
            <person name="Coyne J.A."/>
            <person name="Daub J."/>
            <person name="David R.G."/>
            <person name="Delcher A.L."/>
            <person name="Delehaunty K."/>
            <person name="Do C.B."/>
            <person name="Ebling H."/>
            <person name="Edwards K."/>
            <person name="Eickbush T."/>
            <person name="Evans J.D."/>
            <person name="Filipski A."/>
            <person name="Findeiss S."/>
            <person name="Freyhult E."/>
            <person name="Fulton L."/>
            <person name="Fulton R."/>
            <person name="Garcia A.C."/>
            <person name="Gardiner A."/>
            <person name="Garfield D.A."/>
            <person name="Garvin B.E."/>
            <person name="Gibson G."/>
            <person name="Gilbert D."/>
            <person name="Gnerre S."/>
            <person name="Godfrey J."/>
            <person name="Good R."/>
            <person name="Gotea V."/>
            <person name="Gravely B."/>
            <person name="Greenberg A.J."/>
            <person name="Griffiths-Jones S."/>
            <person name="Gross S."/>
            <person name="Guigo R."/>
            <person name="Gustafson E.A."/>
            <person name="Haerty W."/>
            <person name="Hahn M.W."/>
            <person name="Halligan D.L."/>
            <person name="Halpern A.L."/>
            <person name="Halter G.M."/>
            <person name="Han M.V."/>
            <person name="Heger A."/>
            <person name="Hillier L."/>
            <person name="Hinrichs A.S."/>
            <person name="Holmes I."/>
            <person name="Hoskins R.A."/>
            <person name="Hubisz M.J."/>
            <person name="Hultmark D."/>
            <person name="Huntley M.A."/>
            <person name="Jaffe D.B."/>
            <person name="Jagadeeshan S."/>
            <person name="Jeck W.R."/>
            <person name="Johnson J."/>
            <person name="Jones C.D."/>
            <person name="Jordan W.C."/>
            <person name="Karpen G.H."/>
            <person name="Kataoka E."/>
            <person name="Keightley P.D."/>
            <person name="Kheradpour P."/>
            <person name="Kirkness E.F."/>
            <person name="Koerich L.B."/>
            <person name="Kristiansen K."/>
            <person name="Kudrna D."/>
            <person name="Kulathinal R.J."/>
            <person name="Kumar S."/>
            <person name="Kwok R."/>
            <person name="Lander E."/>
            <person name="Langley C.H."/>
            <person name="Lapoint R."/>
            <person name="Lazzaro B.P."/>
            <person name="Lee S.J."/>
            <person name="Levesque L."/>
            <person name="Li R."/>
            <person name="Lin C.F."/>
            <person name="Lin M.F."/>
            <person name="Lindblad-Toh K."/>
            <person name="Llopart A."/>
            <person name="Long M."/>
            <person name="Low L."/>
            <person name="Lozovsky E."/>
            <person name="Lu J."/>
            <person name="Luo M."/>
            <person name="Machado C.A."/>
            <person name="Makalowski W."/>
            <person name="Marzo M."/>
            <person name="Matsuda M."/>
            <person name="Matzkin L."/>
            <person name="McAllister B."/>
            <person name="McBride C.S."/>
            <person name="McKernan B."/>
            <person name="McKernan K."/>
            <person name="Mendez-Lago M."/>
            <person name="Minx P."/>
            <person name="Mollenhauer M.U."/>
            <person name="Montooth K."/>
            <person name="Mount S.M."/>
            <person name="Mu X."/>
            <person name="Myers E."/>
            <person name="Negre B."/>
            <person name="Newfeld S."/>
            <person name="Nielsen R."/>
            <person name="Noor M.A."/>
            <person name="O'Grady P."/>
            <person name="Pachter L."/>
            <person name="Papaceit M."/>
            <person name="Parisi M.J."/>
            <person name="Parisi M."/>
            <person name="Parts L."/>
            <person name="Pedersen J.S."/>
            <person name="Pesole G."/>
            <person name="Phillippy A.M."/>
            <person name="Ponting C.P."/>
            <person name="Pop M."/>
            <person name="Porcelli D."/>
            <person name="Powell J.R."/>
            <person name="Prohaska S."/>
            <person name="Pruitt K."/>
            <person name="Puig M."/>
            <person name="Quesneville H."/>
            <person name="Ram K.R."/>
            <person name="Rand D."/>
            <person name="Rasmussen M.D."/>
            <person name="Reed L.K."/>
            <person name="Reenan R."/>
            <person name="Reily A."/>
            <person name="Remington K.A."/>
            <person name="Rieger T.T."/>
            <person name="Ritchie M.G."/>
            <person name="Robin C."/>
            <person name="Rogers Y.H."/>
            <person name="Rohde C."/>
            <person name="Rozas J."/>
            <person name="Rubenfield M.J."/>
            <person name="Ruiz A."/>
            <person name="Russo S."/>
            <person name="Salzberg S.L."/>
            <person name="Sanchez-Gracia A."/>
            <person name="Saranga D.J."/>
            <person name="Sato H."/>
            <person name="Schaeffer S.W."/>
            <person name="Schatz M.C."/>
            <person name="Schlenke T."/>
            <person name="Schwartz R."/>
            <person name="Segarra C."/>
            <person name="Singh R.S."/>
            <person name="Sirot L."/>
            <person name="Sirota M."/>
            <person name="Sisneros N.B."/>
            <person name="Smith C.D."/>
            <person name="Smith T.F."/>
            <person name="Spieth J."/>
            <person name="Stage D.E."/>
            <person name="Stark A."/>
            <person name="Stephan W."/>
            <person name="Strausberg R.L."/>
            <person name="Strempel S."/>
            <person name="Sturgill D."/>
            <person name="Sutton G."/>
            <person name="Sutton G.G."/>
            <person name="Tao W."/>
            <person name="Teichmann S."/>
            <person name="Tobari Y.N."/>
            <person name="Tomimura Y."/>
            <person name="Tsolas J.M."/>
            <person name="Valente V.L."/>
            <person name="Venter E."/>
            <person name="Venter J.C."/>
            <person name="Vicario S."/>
            <person name="Vieira F.G."/>
            <person name="Vilella A.J."/>
            <person name="Villasante A."/>
            <person name="Walenz B."/>
            <person name="Wang J."/>
            <person name="Wasserman M."/>
            <person name="Watts T."/>
            <person name="Wilson D."/>
            <person name="Wilson R.K."/>
            <person name="Wing R.A."/>
            <person name="Wolfner M.F."/>
            <person name="Wong A."/>
            <person name="Wong G.K."/>
            <person name="Wu C.I."/>
            <person name="Wu G."/>
            <person name="Yamamoto D."/>
            <person name="Yang H.P."/>
            <person name="Yang S.P."/>
            <person name="Yorke J.A."/>
            <person name="Yoshida K."/>
            <person name="Zdobnov E."/>
            <person name="Zhang P."/>
            <person name="Zhang Y."/>
            <person name="Zimin A.V."/>
            <person name="Baldwin J."/>
            <person name="Abdouelleil A."/>
            <person name="Abdulkadir J."/>
            <person name="Abebe A."/>
            <person name="Abera B."/>
            <person name="Abreu J."/>
            <person name="Acer S.C."/>
            <person name="Aftuck L."/>
            <person name="Alexander A."/>
            <person name="An P."/>
            <person name="Anderson E."/>
            <person name="Anderson S."/>
            <person name="Arachi H."/>
            <person name="Azer M."/>
            <person name="Bachantsang P."/>
            <person name="Barry A."/>
            <person name="Bayul T."/>
            <person name="Berlin A."/>
            <person name="Bessette D."/>
            <person name="Bloom T."/>
            <person name="Blye J."/>
            <person name="Boguslavskiy L."/>
            <person name="Bonnet C."/>
            <person name="Boukhgalter B."/>
            <person name="Bourzgui I."/>
            <person name="Brown A."/>
            <person name="Cahill P."/>
            <person name="Channer S."/>
            <person name="Cheshatsang Y."/>
            <person name="Chuda L."/>
            <person name="Citroen M."/>
            <person name="Collymore A."/>
            <person name="Cooke P."/>
            <person name="Costello M."/>
            <person name="D'Aco K."/>
            <person name="Daza R."/>
            <person name="De Haan G."/>
            <person name="DeGray S."/>
            <person name="DeMaso C."/>
            <person name="Dhargay N."/>
            <person name="Dooley K."/>
            <person name="Dooley E."/>
            <person name="Doricent M."/>
            <person name="Dorje P."/>
            <person name="Dorjee K."/>
            <person name="Dupes A."/>
            <person name="Elong R."/>
            <person name="Falk J."/>
            <person name="Farina A."/>
            <person name="Faro S."/>
            <person name="Ferguson D."/>
            <person name="Fisher S."/>
            <person name="Foley C.D."/>
            <person name="Franke A."/>
            <person name="Friedrich D."/>
            <person name="Gadbois L."/>
            <person name="Gearin G."/>
            <person name="Gearin C.R."/>
            <person name="Giannoukos G."/>
            <person name="Goode T."/>
            <person name="Graham J."/>
            <person name="Grandbois E."/>
            <person name="Grewal S."/>
            <person name="Gyaltsen K."/>
            <person name="Hafez N."/>
            <person name="Hagos B."/>
            <person name="Hall J."/>
            <person name="Henson C."/>
            <person name="Hollinger A."/>
            <person name="Honan T."/>
            <person name="Huard M.D."/>
            <person name="Hughes L."/>
            <person name="Hurhula B."/>
            <person name="Husby M.E."/>
            <person name="Kamat A."/>
            <person name="Kanga B."/>
            <person name="Kashin S."/>
            <person name="Khazanovich D."/>
            <person name="Kisner P."/>
            <person name="Lance K."/>
            <person name="Lara M."/>
            <person name="Lee W."/>
            <person name="Lennon N."/>
            <person name="Letendre F."/>
            <person name="LeVine R."/>
            <person name="Lipovsky A."/>
            <person name="Liu X."/>
            <person name="Liu J."/>
            <person name="Liu S."/>
            <person name="Lokyitsang T."/>
            <person name="Lokyitsang Y."/>
            <person name="Lubonja R."/>
            <person name="Lui A."/>
            <person name="MacDonald P."/>
            <person name="Magnisalis V."/>
            <person name="Maru K."/>
            <person name="Matthews C."/>
            <person name="McCusker W."/>
            <person name="McDonough S."/>
            <person name="Mehta T."/>
            <person name="Meldrim J."/>
            <person name="Meneus L."/>
            <person name="Mihai O."/>
            <person name="Mihalev A."/>
            <person name="Mihova T."/>
            <person name="Mittelman R."/>
            <person name="Mlenga V."/>
            <person name="Montmayeur A."/>
            <person name="Mulrain L."/>
            <person name="Navidi A."/>
            <person name="Naylor J."/>
            <person name="Negash T."/>
            <person name="Nguyen T."/>
            <person name="Nguyen N."/>
            <person name="Nicol R."/>
            <person name="Norbu C."/>
            <person name="Norbu N."/>
            <person name="Novod N."/>
            <person name="O'Neill B."/>
            <person name="Osman S."/>
            <person name="Markiewicz E."/>
            <person name="Oyono O.L."/>
            <person name="Patti C."/>
            <person name="Phunkhang P."/>
            <person name="Pierre F."/>
            <person name="Priest M."/>
            <person name="Raghuraman S."/>
            <person name="Rege F."/>
            <person name="Reyes R."/>
            <person name="Rise C."/>
            <person name="Rogov P."/>
            <person name="Ross K."/>
            <person name="Ryan E."/>
            <person name="Settipalli S."/>
            <person name="Shea T."/>
            <person name="Sherpa N."/>
            <person name="Shi L."/>
            <person name="Shih D."/>
            <person name="Sparrow T."/>
            <person name="Spaulding J."/>
            <person name="Stalker J."/>
            <person name="Stange-Thomann N."/>
            <person name="Stavropoulos S."/>
            <person name="Stone C."/>
            <person name="Strader C."/>
            <person name="Tesfaye S."/>
            <person name="Thomson T."/>
            <person name="Thoulutsang Y."/>
            <person name="Thoulutsang D."/>
            <person name="Topham K."/>
            <person name="Topping I."/>
            <person name="Tsamla T."/>
            <person name="Vassiliev H."/>
            <person name="Vo A."/>
            <person name="Wangchuk T."/>
            <person name="Wangdi T."/>
            <person name="Weiand M."/>
            <person name="Wilkinson J."/>
            <person name="Wilson A."/>
            <person name="Yadav S."/>
            <person name="Young G."/>
            <person name="Yu Q."/>
            <person name="Zembek L."/>
            <person name="Zhong D."/>
            <person name="Zimmer A."/>
            <person name="Zwirko Z."/>
            <person name="Jaffe D.B."/>
            <person name="Alvarez P."/>
            <person name="Brockman W."/>
            <person name="Butler J."/>
            <person name="Chin C."/>
            <person name="Gnerre S."/>
            <person name="Grabherr M."/>
            <person name="Kleber M."/>
            <person name="Mauceli E."/>
            <person name="MacCallum I."/>
        </authorList>
    </citation>
    <scope>NUCLEOTIDE SEQUENCE [LARGE SCALE GENOMIC DNA]</scope>
    <source>
        <strain evidence="1 2">TSC#14021-0224.01</strain>
    </source>
</reference>
<organism evidence="1 2">
    <name type="scientific">Drosophila erecta</name>
    <name type="common">Fruit fly</name>
    <dbReference type="NCBI Taxonomy" id="7220"/>
    <lineage>
        <taxon>Eukaryota</taxon>
        <taxon>Metazoa</taxon>
        <taxon>Ecdysozoa</taxon>
        <taxon>Arthropoda</taxon>
        <taxon>Hexapoda</taxon>
        <taxon>Insecta</taxon>
        <taxon>Pterygota</taxon>
        <taxon>Neoptera</taxon>
        <taxon>Endopterygota</taxon>
        <taxon>Diptera</taxon>
        <taxon>Brachycera</taxon>
        <taxon>Muscomorpha</taxon>
        <taxon>Ephydroidea</taxon>
        <taxon>Drosophilidae</taxon>
        <taxon>Drosophila</taxon>
        <taxon>Sophophora</taxon>
    </lineage>
</organism>
<dbReference type="EMBL" id="CH954178">
    <property type="protein sequence ID" value="KQS43605.1"/>
    <property type="molecule type" value="Genomic_DNA"/>
</dbReference>
<dbReference type="AlphaFoldDB" id="A0A0Q5U3Q8"/>
<evidence type="ECO:0000313" key="1">
    <source>
        <dbReference type="EMBL" id="KQS43605.1"/>
    </source>
</evidence>
<sequence length="69" mass="8082">MAFLLLRLIVFTNRNTSTEHRESNTETRKTNLIATQFLGACNVLVVRYPLLVCHKSVALYRRKRTERAF</sequence>